<sequence length="149" mass="16648">MFESPILVMDSGGRNHNRLLQAEPLDFWHLQDDGDLSGLGISRNHEGKKPSMTSLESSEGVILMPPNEGHMKLSKNVEPQWFLRKNTGIGPGAGSVAAKMKALVVSEAVSKMKSMINQYPNQMLKMMAWKSLTPQKPKIKFLQMRLSQE</sequence>
<comment type="caution">
    <text evidence="1">The sequence shown here is derived from an EMBL/GenBank/DDBJ whole genome shotgun (WGS) entry which is preliminary data.</text>
</comment>
<dbReference type="EMBL" id="BKCJ010008548">
    <property type="protein sequence ID" value="GEU82789.1"/>
    <property type="molecule type" value="Genomic_DNA"/>
</dbReference>
<proteinExistence type="predicted"/>
<dbReference type="AlphaFoldDB" id="A0A6L2NB08"/>
<accession>A0A6L2NB08</accession>
<evidence type="ECO:0000313" key="1">
    <source>
        <dbReference type="EMBL" id="GEU82789.1"/>
    </source>
</evidence>
<gene>
    <name evidence="1" type="ORF">Tci_054767</name>
</gene>
<reference evidence="1" key="1">
    <citation type="journal article" date="2019" name="Sci. Rep.">
        <title>Draft genome of Tanacetum cinerariifolium, the natural source of mosquito coil.</title>
        <authorList>
            <person name="Yamashiro T."/>
            <person name="Shiraishi A."/>
            <person name="Satake H."/>
            <person name="Nakayama K."/>
        </authorList>
    </citation>
    <scope>NUCLEOTIDE SEQUENCE</scope>
</reference>
<protein>
    <submittedName>
        <fullName evidence="1">Uncharacterized protein</fullName>
    </submittedName>
</protein>
<organism evidence="1">
    <name type="scientific">Tanacetum cinerariifolium</name>
    <name type="common">Dalmatian daisy</name>
    <name type="synonym">Chrysanthemum cinerariifolium</name>
    <dbReference type="NCBI Taxonomy" id="118510"/>
    <lineage>
        <taxon>Eukaryota</taxon>
        <taxon>Viridiplantae</taxon>
        <taxon>Streptophyta</taxon>
        <taxon>Embryophyta</taxon>
        <taxon>Tracheophyta</taxon>
        <taxon>Spermatophyta</taxon>
        <taxon>Magnoliopsida</taxon>
        <taxon>eudicotyledons</taxon>
        <taxon>Gunneridae</taxon>
        <taxon>Pentapetalae</taxon>
        <taxon>asterids</taxon>
        <taxon>campanulids</taxon>
        <taxon>Asterales</taxon>
        <taxon>Asteraceae</taxon>
        <taxon>Asteroideae</taxon>
        <taxon>Anthemideae</taxon>
        <taxon>Anthemidinae</taxon>
        <taxon>Tanacetum</taxon>
    </lineage>
</organism>
<name>A0A6L2NB08_TANCI</name>